<dbReference type="InterPro" id="IPR033485">
    <property type="entry name" value="EMSY-LIKE_plant"/>
</dbReference>
<evidence type="ECO:0000313" key="3">
    <source>
        <dbReference type="Proteomes" id="UP001642360"/>
    </source>
</evidence>
<feature type="region of interest" description="Disordered" evidence="1">
    <location>
        <begin position="127"/>
        <end position="154"/>
    </location>
</feature>
<feature type="compositionally biased region" description="Basic and acidic residues" evidence="1">
    <location>
        <begin position="45"/>
        <end position="59"/>
    </location>
</feature>
<evidence type="ECO:0000256" key="1">
    <source>
        <dbReference type="SAM" id="MobiDB-lite"/>
    </source>
</evidence>
<dbReference type="AlphaFoldDB" id="A0ABC8RU02"/>
<dbReference type="PANTHER" id="PTHR33432:SF27">
    <property type="entry name" value="PROTEIN EMSY-LIKE 3"/>
    <property type="match status" value="1"/>
</dbReference>
<feature type="compositionally biased region" description="Basic and acidic residues" evidence="1">
    <location>
        <begin position="1"/>
        <end position="13"/>
    </location>
</feature>
<dbReference type="PANTHER" id="PTHR33432">
    <property type="entry name" value="PROTEIN EMSY-LIKE 4"/>
    <property type="match status" value="1"/>
</dbReference>
<sequence>MCAIPHEDIRWEGEDPGISRRSGHIGRGFGVSNATSHGVVPGAGRSRESIRDQSEKDLRPPQNGVVKNVSEDIEIRNTETLIKEVEKVFGASHPDLFEIEKAKKMLKEHEQALLDVIAKLADVCDDGTDGEQPFLHEQSTDMYQERRNTVFSGN</sequence>
<name>A0ABC8RU02_9AQUA</name>
<comment type="caution">
    <text evidence="2">The sequence shown here is derived from an EMBL/GenBank/DDBJ whole genome shotgun (WGS) entry which is preliminary data.</text>
</comment>
<accession>A0ABC8RU02</accession>
<gene>
    <name evidence="2" type="ORF">ILEXP_LOCUS16411</name>
</gene>
<keyword evidence="3" id="KW-1185">Reference proteome</keyword>
<proteinExistence type="predicted"/>
<feature type="region of interest" description="Disordered" evidence="1">
    <location>
        <begin position="1"/>
        <end position="64"/>
    </location>
</feature>
<protein>
    <submittedName>
        <fullName evidence="2">Uncharacterized protein</fullName>
    </submittedName>
</protein>
<dbReference type="EMBL" id="CAUOFW020001748">
    <property type="protein sequence ID" value="CAK9148473.1"/>
    <property type="molecule type" value="Genomic_DNA"/>
</dbReference>
<reference evidence="2 3" key="1">
    <citation type="submission" date="2024-02" db="EMBL/GenBank/DDBJ databases">
        <authorList>
            <person name="Vignale AGUSTIN F."/>
            <person name="Sosa J E."/>
            <person name="Modenutti C."/>
        </authorList>
    </citation>
    <scope>NUCLEOTIDE SEQUENCE [LARGE SCALE GENOMIC DNA]</scope>
</reference>
<evidence type="ECO:0000313" key="2">
    <source>
        <dbReference type="EMBL" id="CAK9148473.1"/>
    </source>
</evidence>
<organism evidence="2 3">
    <name type="scientific">Ilex paraguariensis</name>
    <name type="common">yerba mate</name>
    <dbReference type="NCBI Taxonomy" id="185542"/>
    <lineage>
        <taxon>Eukaryota</taxon>
        <taxon>Viridiplantae</taxon>
        <taxon>Streptophyta</taxon>
        <taxon>Embryophyta</taxon>
        <taxon>Tracheophyta</taxon>
        <taxon>Spermatophyta</taxon>
        <taxon>Magnoliopsida</taxon>
        <taxon>eudicotyledons</taxon>
        <taxon>Gunneridae</taxon>
        <taxon>Pentapetalae</taxon>
        <taxon>asterids</taxon>
        <taxon>campanulids</taxon>
        <taxon>Aquifoliales</taxon>
        <taxon>Aquifoliaceae</taxon>
        <taxon>Ilex</taxon>
    </lineage>
</organism>
<dbReference type="Proteomes" id="UP001642360">
    <property type="component" value="Unassembled WGS sequence"/>
</dbReference>